<name>A0ABR4LY03_9EURO</name>
<dbReference type="RefSeq" id="XP_070888397.1">
    <property type="nucleotide sequence ID" value="XM_071027501.1"/>
</dbReference>
<gene>
    <name evidence="2" type="ORF">BJX67DRAFT_331039</name>
</gene>
<comment type="caution">
    <text evidence="2">The sequence shown here is derived from an EMBL/GenBank/DDBJ whole genome shotgun (WGS) entry which is preliminary data.</text>
</comment>
<feature type="region of interest" description="Disordered" evidence="1">
    <location>
        <begin position="1"/>
        <end position="33"/>
    </location>
</feature>
<dbReference type="EMBL" id="JBFXLQ010000009">
    <property type="protein sequence ID" value="KAL2869418.1"/>
    <property type="molecule type" value="Genomic_DNA"/>
</dbReference>
<evidence type="ECO:0000256" key="1">
    <source>
        <dbReference type="SAM" id="MobiDB-lite"/>
    </source>
</evidence>
<proteinExistence type="predicted"/>
<accession>A0ABR4LY03</accession>
<protein>
    <submittedName>
        <fullName evidence="2">Uncharacterized protein</fullName>
    </submittedName>
</protein>
<evidence type="ECO:0000313" key="2">
    <source>
        <dbReference type="EMBL" id="KAL2869418.1"/>
    </source>
</evidence>
<feature type="compositionally biased region" description="Basic and acidic residues" evidence="1">
    <location>
        <begin position="8"/>
        <end position="18"/>
    </location>
</feature>
<dbReference type="GeneID" id="98142573"/>
<evidence type="ECO:0000313" key="3">
    <source>
        <dbReference type="Proteomes" id="UP001610432"/>
    </source>
</evidence>
<organism evidence="2 3">
    <name type="scientific">Aspergillus lucknowensis</name>
    <dbReference type="NCBI Taxonomy" id="176173"/>
    <lineage>
        <taxon>Eukaryota</taxon>
        <taxon>Fungi</taxon>
        <taxon>Dikarya</taxon>
        <taxon>Ascomycota</taxon>
        <taxon>Pezizomycotina</taxon>
        <taxon>Eurotiomycetes</taxon>
        <taxon>Eurotiomycetidae</taxon>
        <taxon>Eurotiales</taxon>
        <taxon>Aspergillaceae</taxon>
        <taxon>Aspergillus</taxon>
        <taxon>Aspergillus subgen. Nidulantes</taxon>
    </lineage>
</organism>
<dbReference type="Proteomes" id="UP001610432">
    <property type="component" value="Unassembled WGS sequence"/>
</dbReference>
<reference evidence="2 3" key="1">
    <citation type="submission" date="2024-07" db="EMBL/GenBank/DDBJ databases">
        <title>Section-level genome sequencing and comparative genomics of Aspergillus sections Usti and Cavernicolus.</title>
        <authorList>
            <consortium name="Lawrence Berkeley National Laboratory"/>
            <person name="Nybo J.L."/>
            <person name="Vesth T.C."/>
            <person name="Theobald S."/>
            <person name="Frisvad J.C."/>
            <person name="Larsen T.O."/>
            <person name="Kjaerboelling I."/>
            <person name="Rothschild-Mancinelli K."/>
            <person name="Lyhne E.K."/>
            <person name="Kogle M.E."/>
            <person name="Barry K."/>
            <person name="Clum A."/>
            <person name="Na H."/>
            <person name="Ledsgaard L."/>
            <person name="Lin J."/>
            <person name="Lipzen A."/>
            <person name="Kuo A."/>
            <person name="Riley R."/>
            <person name="Mondo S."/>
            <person name="Labutti K."/>
            <person name="Haridas S."/>
            <person name="Pangalinan J."/>
            <person name="Salamov A.A."/>
            <person name="Simmons B.A."/>
            <person name="Magnuson J.K."/>
            <person name="Chen J."/>
            <person name="Drula E."/>
            <person name="Henrissat B."/>
            <person name="Wiebenga A."/>
            <person name="Lubbers R.J."/>
            <person name="Gomes A.C."/>
            <person name="Macurrencykelacurrency M.R."/>
            <person name="Stajich J."/>
            <person name="Grigoriev I.V."/>
            <person name="Mortensen U.H."/>
            <person name="De Vries R.P."/>
            <person name="Baker S.E."/>
            <person name="Andersen M.R."/>
        </authorList>
    </citation>
    <scope>NUCLEOTIDE SEQUENCE [LARGE SCALE GENOMIC DNA]</scope>
    <source>
        <strain evidence="2 3">CBS 449.75</strain>
    </source>
</reference>
<sequence length="135" mass="15242">MGGKALRAKQEEFRRGDNPHTAPHKLPRKSEVSDRRHYSLFLRKTYHIRFLLQGVLQRFPRHILLFSGKRCGALADLEVPARPHTGALLLSFGLIPGHNMEKSWRYSDINQSKLIAGSCAVSANRQPWGLLGFAA</sequence>
<keyword evidence="3" id="KW-1185">Reference proteome</keyword>